<evidence type="ECO:0000256" key="1">
    <source>
        <dbReference type="SAM" id="MobiDB-lite"/>
    </source>
</evidence>
<feature type="compositionally biased region" description="Polar residues" evidence="1">
    <location>
        <begin position="107"/>
        <end position="125"/>
    </location>
</feature>
<gene>
    <name evidence="2" type="ORF">FBUS_00037</name>
</gene>
<feature type="compositionally biased region" description="Acidic residues" evidence="1">
    <location>
        <begin position="206"/>
        <end position="217"/>
    </location>
</feature>
<dbReference type="Proteomes" id="UP000728185">
    <property type="component" value="Unassembled WGS sequence"/>
</dbReference>
<feature type="region of interest" description="Disordered" evidence="1">
    <location>
        <begin position="183"/>
        <end position="270"/>
    </location>
</feature>
<feature type="compositionally biased region" description="Polar residues" evidence="1">
    <location>
        <begin position="183"/>
        <end position="203"/>
    </location>
</feature>
<feature type="compositionally biased region" description="Basic residues" evidence="1">
    <location>
        <begin position="36"/>
        <end position="46"/>
    </location>
</feature>
<reference evidence="2" key="1">
    <citation type="submission" date="2019-05" db="EMBL/GenBank/DDBJ databases">
        <title>Annotation for the trematode Fasciolopsis buski.</title>
        <authorList>
            <person name="Choi Y.-J."/>
        </authorList>
    </citation>
    <scope>NUCLEOTIDE SEQUENCE</scope>
    <source>
        <strain evidence="2">HT</strain>
        <tissue evidence="2">Whole worm</tissue>
    </source>
</reference>
<comment type="caution">
    <text evidence="2">The sequence shown here is derived from an EMBL/GenBank/DDBJ whole genome shotgun (WGS) entry which is preliminary data.</text>
</comment>
<dbReference type="AlphaFoldDB" id="A0A8E0S231"/>
<keyword evidence="3" id="KW-1185">Reference proteome</keyword>
<dbReference type="EMBL" id="LUCM01002430">
    <property type="protein sequence ID" value="KAA0197365.1"/>
    <property type="molecule type" value="Genomic_DNA"/>
</dbReference>
<evidence type="ECO:0000313" key="2">
    <source>
        <dbReference type="EMBL" id="KAA0197365.1"/>
    </source>
</evidence>
<protein>
    <submittedName>
        <fullName evidence="2">Uncharacterized protein</fullName>
    </submittedName>
</protein>
<name>A0A8E0S231_9TREM</name>
<accession>A0A8E0S231</accession>
<feature type="region of interest" description="Disordered" evidence="1">
    <location>
        <begin position="1"/>
        <end position="52"/>
    </location>
</feature>
<feature type="region of interest" description="Disordered" evidence="1">
    <location>
        <begin position="107"/>
        <end position="132"/>
    </location>
</feature>
<evidence type="ECO:0000313" key="3">
    <source>
        <dbReference type="Proteomes" id="UP000728185"/>
    </source>
</evidence>
<organism evidence="2 3">
    <name type="scientific">Fasciolopsis buskii</name>
    <dbReference type="NCBI Taxonomy" id="27845"/>
    <lineage>
        <taxon>Eukaryota</taxon>
        <taxon>Metazoa</taxon>
        <taxon>Spiralia</taxon>
        <taxon>Lophotrochozoa</taxon>
        <taxon>Platyhelminthes</taxon>
        <taxon>Trematoda</taxon>
        <taxon>Digenea</taxon>
        <taxon>Plagiorchiida</taxon>
        <taxon>Echinostomata</taxon>
        <taxon>Echinostomatoidea</taxon>
        <taxon>Fasciolidae</taxon>
        <taxon>Fasciolopsis</taxon>
    </lineage>
</organism>
<sequence length="270" mass="30366">MFPRKSRSTCDTPPFYSPSMVSPELQRTHGQESLLGRRKHQSRRKIGVTNLDSPNLDELQHGTSRISWIMHTSGLATSVKKQASSMLFQFTRRKRSQIENPVIDVTTCSSQSPESPDYRNSSTTDEVNRDNHTKFRALSVTAYDKPPVCVRPGQSYSLTNSPSVERMSPGQVSPRIIHYYQSQNERISRQCSGSTESKLRSSSETNDNDDDGDEEKDENDKNTPVARTKRFSCGHVKFSDELNTSNRLGDDARGTERPPTAIPRLSLPVS</sequence>
<dbReference type="OrthoDB" id="6281988at2759"/>
<proteinExistence type="predicted"/>